<dbReference type="GO" id="GO:0003677">
    <property type="term" value="F:DNA binding"/>
    <property type="evidence" value="ECO:0007669"/>
    <property type="project" value="UniProtKB-KW"/>
</dbReference>
<keyword evidence="5" id="KW-0235">DNA replication</keyword>
<comment type="similarity">
    <text evidence="1">Belongs to the DNA polymerase type-B family.</text>
</comment>
<evidence type="ECO:0000313" key="10">
    <source>
        <dbReference type="EMBL" id="KAG8177595.1"/>
    </source>
</evidence>
<comment type="caution">
    <text evidence="10">The sequence shown here is derived from an EMBL/GenBank/DDBJ whole genome shotgun (WGS) entry which is preliminary data.</text>
</comment>
<dbReference type="InterPro" id="IPR004868">
    <property type="entry name" value="DNA-dir_DNA_pol_B_mt/vir"/>
</dbReference>
<keyword evidence="7" id="KW-0238">DNA-binding</keyword>
<evidence type="ECO:0000256" key="5">
    <source>
        <dbReference type="ARBA" id="ARBA00022705"/>
    </source>
</evidence>
<proteinExistence type="inferred from homology"/>
<evidence type="ECO:0000256" key="6">
    <source>
        <dbReference type="ARBA" id="ARBA00022932"/>
    </source>
</evidence>
<evidence type="ECO:0000256" key="2">
    <source>
        <dbReference type="ARBA" id="ARBA00012417"/>
    </source>
</evidence>
<evidence type="ECO:0000256" key="3">
    <source>
        <dbReference type="ARBA" id="ARBA00022679"/>
    </source>
</evidence>
<evidence type="ECO:0000256" key="7">
    <source>
        <dbReference type="ARBA" id="ARBA00023125"/>
    </source>
</evidence>
<feature type="domain" description="DNA-directed DNA polymerase family B mitochondria/virus" evidence="9">
    <location>
        <begin position="22"/>
        <end position="78"/>
    </location>
</feature>
<keyword evidence="6" id="KW-0239">DNA-directed DNA polymerase</keyword>
<dbReference type="SUPFAM" id="SSF56672">
    <property type="entry name" value="DNA/RNA polymerases"/>
    <property type="match status" value="1"/>
</dbReference>
<comment type="catalytic activity">
    <reaction evidence="8">
        <text>DNA(n) + a 2'-deoxyribonucleoside 5'-triphosphate = DNA(n+1) + diphosphate</text>
        <dbReference type="Rhea" id="RHEA:22508"/>
        <dbReference type="Rhea" id="RHEA-COMP:17339"/>
        <dbReference type="Rhea" id="RHEA-COMP:17340"/>
        <dbReference type="ChEBI" id="CHEBI:33019"/>
        <dbReference type="ChEBI" id="CHEBI:61560"/>
        <dbReference type="ChEBI" id="CHEBI:173112"/>
        <dbReference type="EC" id="2.7.7.7"/>
    </reaction>
</comment>
<gene>
    <name evidence="10" type="ORF">JTE90_024196</name>
</gene>
<evidence type="ECO:0000259" key="9">
    <source>
        <dbReference type="Pfam" id="PF03175"/>
    </source>
</evidence>
<evidence type="ECO:0000256" key="8">
    <source>
        <dbReference type="ARBA" id="ARBA00049244"/>
    </source>
</evidence>
<keyword evidence="11" id="KW-1185">Reference proteome</keyword>
<sequence>MFPLCKTCCETLQQTTCNHTNAQRALTGTWISKELKVAVKKGYFILKIYEVYHFKEQSDKLFRSYIDLFLKIKQEASGWPSDCQTEEDKIRYIDDYKRNEGVQLDATNIAPNPGLRTAGKLCLNSFWGRWGMNRNKSHLKYVRTLEAFNKLLTDNTKTVTSVPITYSTIARDAKRSKVFNRMETKNYRMVYNKRVSFSQINSSGGGE</sequence>
<dbReference type="EMBL" id="JAFNEN010000770">
    <property type="protein sequence ID" value="KAG8177595.1"/>
    <property type="molecule type" value="Genomic_DNA"/>
</dbReference>
<name>A0AAV6TZZ4_9ARAC</name>
<dbReference type="AlphaFoldDB" id="A0AAV6TZZ4"/>
<dbReference type="GO" id="GO:0003887">
    <property type="term" value="F:DNA-directed DNA polymerase activity"/>
    <property type="evidence" value="ECO:0007669"/>
    <property type="project" value="UniProtKB-KW"/>
</dbReference>
<dbReference type="PANTHER" id="PTHR33568">
    <property type="entry name" value="DNA POLYMERASE"/>
    <property type="match status" value="1"/>
</dbReference>
<accession>A0AAV6TZZ4</accession>
<reference evidence="10 11" key="1">
    <citation type="journal article" date="2022" name="Nat. Ecol. Evol.">
        <title>A masculinizing supergene underlies an exaggerated male reproductive morph in a spider.</title>
        <authorList>
            <person name="Hendrickx F."/>
            <person name="De Corte Z."/>
            <person name="Sonet G."/>
            <person name="Van Belleghem S.M."/>
            <person name="Kostlbacher S."/>
            <person name="Vangestel C."/>
        </authorList>
    </citation>
    <scope>NUCLEOTIDE SEQUENCE [LARGE SCALE GENOMIC DNA]</scope>
    <source>
        <strain evidence="10">W744_W776</strain>
    </source>
</reference>
<dbReference type="EC" id="2.7.7.7" evidence="2"/>
<dbReference type="GO" id="GO:0006260">
    <property type="term" value="P:DNA replication"/>
    <property type="evidence" value="ECO:0007669"/>
    <property type="project" value="UniProtKB-KW"/>
</dbReference>
<dbReference type="Pfam" id="PF03175">
    <property type="entry name" value="DNA_pol_B_2"/>
    <property type="match status" value="1"/>
</dbReference>
<dbReference type="GO" id="GO:0000166">
    <property type="term" value="F:nucleotide binding"/>
    <property type="evidence" value="ECO:0007669"/>
    <property type="project" value="InterPro"/>
</dbReference>
<protein>
    <recommendedName>
        <fullName evidence="2">DNA-directed DNA polymerase</fullName>
        <ecNumber evidence="2">2.7.7.7</ecNumber>
    </recommendedName>
</protein>
<dbReference type="InterPro" id="IPR043502">
    <property type="entry name" value="DNA/RNA_pol_sf"/>
</dbReference>
<dbReference type="PANTHER" id="PTHR33568:SF3">
    <property type="entry name" value="DNA-DIRECTED DNA POLYMERASE"/>
    <property type="match status" value="1"/>
</dbReference>
<evidence type="ECO:0000313" key="11">
    <source>
        <dbReference type="Proteomes" id="UP000827092"/>
    </source>
</evidence>
<keyword evidence="3" id="KW-0808">Transferase</keyword>
<evidence type="ECO:0000256" key="1">
    <source>
        <dbReference type="ARBA" id="ARBA00005755"/>
    </source>
</evidence>
<organism evidence="10 11">
    <name type="scientific">Oedothorax gibbosus</name>
    <dbReference type="NCBI Taxonomy" id="931172"/>
    <lineage>
        <taxon>Eukaryota</taxon>
        <taxon>Metazoa</taxon>
        <taxon>Ecdysozoa</taxon>
        <taxon>Arthropoda</taxon>
        <taxon>Chelicerata</taxon>
        <taxon>Arachnida</taxon>
        <taxon>Araneae</taxon>
        <taxon>Araneomorphae</taxon>
        <taxon>Entelegynae</taxon>
        <taxon>Araneoidea</taxon>
        <taxon>Linyphiidae</taxon>
        <taxon>Erigoninae</taxon>
        <taxon>Oedothorax</taxon>
    </lineage>
</organism>
<evidence type="ECO:0000256" key="4">
    <source>
        <dbReference type="ARBA" id="ARBA00022695"/>
    </source>
</evidence>
<dbReference type="Proteomes" id="UP000827092">
    <property type="component" value="Unassembled WGS sequence"/>
</dbReference>
<keyword evidence="4" id="KW-0548">Nucleotidyltransferase</keyword>